<feature type="compositionally biased region" description="Low complexity" evidence="1">
    <location>
        <begin position="16"/>
        <end position="64"/>
    </location>
</feature>
<keyword evidence="2" id="KW-1133">Transmembrane helix</keyword>
<feature type="region of interest" description="Disordered" evidence="1">
    <location>
        <begin position="171"/>
        <end position="319"/>
    </location>
</feature>
<evidence type="ECO:0000256" key="1">
    <source>
        <dbReference type="SAM" id="MobiDB-lite"/>
    </source>
</evidence>
<evidence type="ECO:0000256" key="2">
    <source>
        <dbReference type="SAM" id="Phobius"/>
    </source>
</evidence>
<evidence type="ECO:0000313" key="4">
    <source>
        <dbReference type="Proteomes" id="UP000308671"/>
    </source>
</evidence>
<keyword evidence="2" id="KW-0812">Transmembrane</keyword>
<feature type="compositionally biased region" description="Low complexity" evidence="1">
    <location>
        <begin position="72"/>
        <end position="94"/>
    </location>
</feature>
<comment type="caution">
    <text evidence="3">The sequence shown here is derived from an EMBL/GenBank/DDBJ whole genome shotgun (WGS) entry which is preliminary data.</text>
</comment>
<dbReference type="Proteomes" id="UP000308671">
    <property type="component" value="Unassembled WGS sequence"/>
</dbReference>
<organism evidence="3 4">
    <name type="scientific">Botrytis galanthina</name>
    <dbReference type="NCBI Taxonomy" id="278940"/>
    <lineage>
        <taxon>Eukaryota</taxon>
        <taxon>Fungi</taxon>
        <taxon>Dikarya</taxon>
        <taxon>Ascomycota</taxon>
        <taxon>Pezizomycotina</taxon>
        <taxon>Leotiomycetes</taxon>
        <taxon>Helotiales</taxon>
        <taxon>Sclerotiniaceae</taxon>
        <taxon>Botrytis</taxon>
    </lineage>
</organism>
<feature type="compositionally biased region" description="Low complexity" evidence="1">
    <location>
        <begin position="244"/>
        <end position="255"/>
    </location>
</feature>
<dbReference type="EMBL" id="PQXL01000198">
    <property type="protein sequence ID" value="THV49381.1"/>
    <property type="molecule type" value="Genomic_DNA"/>
</dbReference>
<feature type="transmembrane region" description="Helical" evidence="2">
    <location>
        <begin position="140"/>
        <end position="162"/>
    </location>
</feature>
<dbReference type="OrthoDB" id="3555700at2759"/>
<evidence type="ECO:0000313" key="3">
    <source>
        <dbReference type="EMBL" id="THV49381.1"/>
    </source>
</evidence>
<accession>A0A4S8QXX3</accession>
<protein>
    <submittedName>
        <fullName evidence="3">Uncharacterized protein</fullName>
    </submittedName>
</protein>
<keyword evidence="2" id="KW-0472">Membrane</keyword>
<name>A0A4S8QXX3_9HELO</name>
<keyword evidence="4" id="KW-1185">Reference proteome</keyword>
<feature type="compositionally biased region" description="Low complexity" evidence="1">
    <location>
        <begin position="186"/>
        <end position="211"/>
    </location>
</feature>
<dbReference type="AlphaFoldDB" id="A0A4S8QXX3"/>
<sequence>MSASTTTTTVSLAHGVPSSSVPVVDFSSTTISTTSSAPVISSPPSSTPAISSSSSSVSTSTPSSSPSPPLSQPSISSSSSTTPTPPSHHTASQTLSPSHISAEPSSLLQIATPIAIPPPTSTSVSLLTQLQDALDFTSTLLGLFFVSLLTLLLIYWSTLYILRKTIGINPRDTSPIAQLKNKNKNHTPNSPSSPSSPSSSKSPTSIQTTSSLPQKKEVGFAPHPSDTEFVLAGKKAQETKRRLSSIPQSPTTPTSTTPPPSSSSPYTLFPSSQPWPTEGVQLAGLGPVSDSEKDKVEKVAQATDAEELGEASGRKKEDVLTEADLEFQRGVRDVSGDTDAIERRGGRSYGAL</sequence>
<reference evidence="3 4" key="1">
    <citation type="submission" date="2017-12" db="EMBL/GenBank/DDBJ databases">
        <title>Comparative genomics of Botrytis spp.</title>
        <authorList>
            <person name="Valero-Jimenez C.A."/>
            <person name="Tapia P."/>
            <person name="Veloso J."/>
            <person name="Silva-Moreno E."/>
            <person name="Staats M."/>
            <person name="Valdes J.H."/>
            <person name="Van Kan J.A.L."/>
        </authorList>
    </citation>
    <scope>NUCLEOTIDE SEQUENCE [LARGE SCALE GENOMIC DNA]</scope>
    <source>
        <strain evidence="3 4">MUCL435</strain>
    </source>
</reference>
<gene>
    <name evidence="3" type="ORF">BGAL_0198g00190</name>
</gene>
<feature type="region of interest" description="Disordered" evidence="1">
    <location>
        <begin position="1"/>
        <end position="98"/>
    </location>
</feature>
<proteinExistence type="predicted"/>
<feature type="compositionally biased region" description="Low complexity" evidence="1">
    <location>
        <begin position="263"/>
        <end position="272"/>
    </location>
</feature>